<dbReference type="Pfam" id="PF13567">
    <property type="entry name" value="DUF4131"/>
    <property type="match status" value="1"/>
</dbReference>
<dbReference type="EMBL" id="BAABHC010000002">
    <property type="protein sequence ID" value="GAA4425891.1"/>
    <property type="molecule type" value="Genomic_DNA"/>
</dbReference>
<feature type="transmembrane region" description="Helical" evidence="6">
    <location>
        <begin position="422"/>
        <end position="446"/>
    </location>
</feature>
<organism evidence="9 10">
    <name type="scientific">Pontibacter saemangeumensis</name>
    <dbReference type="NCBI Taxonomy" id="1084525"/>
    <lineage>
        <taxon>Bacteria</taxon>
        <taxon>Pseudomonadati</taxon>
        <taxon>Bacteroidota</taxon>
        <taxon>Cytophagia</taxon>
        <taxon>Cytophagales</taxon>
        <taxon>Hymenobacteraceae</taxon>
        <taxon>Pontibacter</taxon>
    </lineage>
</organism>
<protein>
    <submittedName>
        <fullName evidence="9">ComEC/Rec2 family competence protein</fullName>
    </submittedName>
</protein>
<dbReference type="Proteomes" id="UP001500552">
    <property type="component" value="Unassembled WGS sequence"/>
</dbReference>
<dbReference type="NCBIfam" id="TIGR00360">
    <property type="entry name" value="ComEC_N-term"/>
    <property type="match status" value="1"/>
</dbReference>
<comment type="subcellular location">
    <subcellularLocation>
        <location evidence="1">Cell membrane</location>
        <topology evidence="1">Multi-pass membrane protein</topology>
    </subcellularLocation>
</comment>
<keyword evidence="10" id="KW-1185">Reference proteome</keyword>
<evidence type="ECO:0000256" key="1">
    <source>
        <dbReference type="ARBA" id="ARBA00004651"/>
    </source>
</evidence>
<evidence type="ECO:0000256" key="2">
    <source>
        <dbReference type="ARBA" id="ARBA00022475"/>
    </source>
</evidence>
<feature type="transmembrane region" description="Helical" evidence="6">
    <location>
        <begin position="7"/>
        <end position="26"/>
    </location>
</feature>
<feature type="transmembrane region" description="Helical" evidence="6">
    <location>
        <begin position="394"/>
        <end position="416"/>
    </location>
</feature>
<dbReference type="Pfam" id="PF03772">
    <property type="entry name" value="Competence"/>
    <property type="match status" value="1"/>
</dbReference>
<evidence type="ECO:0000256" key="5">
    <source>
        <dbReference type="ARBA" id="ARBA00023136"/>
    </source>
</evidence>
<dbReference type="InterPro" id="IPR004477">
    <property type="entry name" value="ComEC_N"/>
</dbReference>
<sequence>MLQWAPYPFIRITLSLIAGILLYFILGKDFRYSTEVFAILLLTYIAVAFYARKARKIPVTNAAGLLGLLCFLSMGYVATQWHAAPNNSKHLLHLPESPAYYTGVVEDYIIQKPGYQNTVLQVQQVQVNGQWQQAEGEVQISVPHDSDKAYELSYGDVMLVRGAPQRVEAPANPNQFDYRQFLANKGIYYRHYLQPLQFRRIATAPPNPLLAASIRLRRNIDKLLRERVGKGQEYAISSALILGVKDELDNAIRNAYASTGTMHVLAVSGLHVGLIYLVLLWLLGLFPPVRRQRVLQAVLVLAFLWTYAFLTGLSPSVLRAVVMFSMVAVAAAIQRQTNIYNTIAVAATVLLLWNPYNLKEVGFQLSFLAVLGIVYLQPRLYKLLEINNWLLDKVWVYFTVSVAAQLATLPLGLFYFHQFPVYFWFANLVVVPLATAVLYTGLAAIVFSWVPGLGWLLFSLHAGLIWCMNGFNLWVQRLPYALLNGFDISQLQTWLLYGFFFFLILFLALRKLRYFALATAVVAVLSGQAMWETLQQKEQALLTLYNLRGVTGLALVQGQQATVLADSVLQQDESNYTYNVQPHLWQLGVLQPEFAALAAEPAGRATYAYSVLPDSNSLLVWRGQRLLLLSHPPALQSKAPLPVDYLLLRQNVRLRPQDLQSYAAGKIILDASSSPWYRRRLHQQLDTLGLAYYDVADSGAFVVKLR</sequence>
<evidence type="ECO:0000256" key="3">
    <source>
        <dbReference type="ARBA" id="ARBA00022692"/>
    </source>
</evidence>
<keyword evidence="5 6" id="KW-0472">Membrane</keyword>
<reference evidence="10" key="1">
    <citation type="journal article" date="2019" name="Int. J. Syst. Evol. Microbiol.">
        <title>The Global Catalogue of Microorganisms (GCM) 10K type strain sequencing project: providing services to taxonomists for standard genome sequencing and annotation.</title>
        <authorList>
            <consortium name="The Broad Institute Genomics Platform"/>
            <consortium name="The Broad Institute Genome Sequencing Center for Infectious Disease"/>
            <person name="Wu L."/>
            <person name="Ma J."/>
        </authorList>
    </citation>
    <scope>NUCLEOTIDE SEQUENCE [LARGE SCALE GENOMIC DNA]</scope>
    <source>
        <strain evidence="10">JCM 17926</strain>
    </source>
</reference>
<comment type="caution">
    <text evidence="9">The sequence shown here is derived from an EMBL/GenBank/DDBJ whole genome shotgun (WGS) entry which is preliminary data.</text>
</comment>
<feature type="transmembrane region" description="Helical" evidence="6">
    <location>
        <begin position="514"/>
        <end position="531"/>
    </location>
</feature>
<feature type="domain" description="DUF4131" evidence="8">
    <location>
        <begin position="37"/>
        <end position="194"/>
    </location>
</feature>
<dbReference type="InterPro" id="IPR052159">
    <property type="entry name" value="Competence_DNA_uptake"/>
</dbReference>
<accession>A0ABP8LBJ1</accession>
<gene>
    <name evidence="9" type="ORF">GCM10023188_07350</name>
</gene>
<keyword evidence="3 6" id="KW-0812">Transmembrane</keyword>
<evidence type="ECO:0000259" key="7">
    <source>
        <dbReference type="Pfam" id="PF03772"/>
    </source>
</evidence>
<dbReference type="InterPro" id="IPR025405">
    <property type="entry name" value="DUF4131"/>
</dbReference>
<dbReference type="RefSeq" id="WP_345156845.1">
    <property type="nucleotide sequence ID" value="NZ_BAABHC010000002.1"/>
</dbReference>
<evidence type="ECO:0000313" key="10">
    <source>
        <dbReference type="Proteomes" id="UP001500552"/>
    </source>
</evidence>
<feature type="transmembrane region" description="Helical" evidence="6">
    <location>
        <begin position="262"/>
        <end position="282"/>
    </location>
</feature>
<dbReference type="PANTHER" id="PTHR30619:SF1">
    <property type="entry name" value="RECOMBINATION PROTEIN 2"/>
    <property type="match status" value="1"/>
</dbReference>
<keyword evidence="2" id="KW-1003">Cell membrane</keyword>
<feature type="domain" description="ComEC/Rec2-related protein" evidence="7">
    <location>
        <begin position="240"/>
        <end position="509"/>
    </location>
</feature>
<feature type="transmembrane region" description="Helical" evidence="6">
    <location>
        <begin position="340"/>
        <end position="356"/>
    </location>
</feature>
<proteinExistence type="predicted"/>
<feature type="transmembrane region" description="Helical" evidence="6">
    <location>
        <begin position="453"/>
        <end position="471"/>
    </location>
</feature>
<evidence type="ECO:0000313" key="9">
    <source>
        <dbReference type="EMBL" id="GAA4425891.1"/>
    </source>
</evidence>
<feature type="transmembrane region" description="Helical" evidence="6">
    <location>
        <begin position="63"/>
        <end position="83"/>
    </location>
</feature>
<evidence type="ECO:0000256" key="6">
    <source>
        <dbReference type="SAM" id="Phobius"/>
    </source>
</evidence>
<keyword evidence="4 6" id="KW-1133">Transmembrane helix</keyword>
<feature type="transmembrane region" description="Helical" evidence="6">
    <location>
        <begin position="491"/>
        <end position="509"/>
    </location>
</feature>
<evidence type="ECO:0000256" key="4">
    <source>
        <dbReference type="ARBA" id="ARBA00022989"/>
    </source>
</evidence>
<evidence type="ECO:0000259" key="8">
    <source>
        <dbReference type="Pfam" id="PF13567"/>
    </source>
</evidence>
<name>A0ABP8LBJ1_9BACT</name>
<feature type="transmembrane region" description="Helical" evidence="6">
    <location>
        <begin position="294"/>
        <end position="310"/>
    </location>
</feature>
<dbReference type="PANTHER" id="PTHR30619">
    <property type="entry name" value="DNA INTERNALIZATION/COMPETENCE PROTEIN COMEC/REC2"/>
    <property type="match status" value="1"/>
</dbReference>
<feature type="transmembrane region" description="Helical" evidence="6">
    <location>
        <begin position="362"/>
        <end position="382"/>
    </location>
</feature>
<feature type="transmembrane region" description="Helical" evidence="6">
    <location>
        <begin position="32"/>
        <end position="51"/>
    </location>
</feature>